<dbReference type="PANTHER" id="PTHR10972:SF148">
    <property type="entry name" value="OXYSTEROL-BINDING PROTEIN 9"/>
    <property type="match status" value="1"/>
</dbReference>
<dbReference type="SUPFAM" id="SSF144000">
    <property type="entry name" value="Oxysterol-binding protein-like"/>
    <property type="match status" value="1"/>
</dbReference>
<feature type="compositionally biased region" description="Polar residues" evidence="1">
    <location>
        <begin position="10"/>
        <end position="33"/>
    </location>
</feature>
<organism evidence="2 3">
    <name type="scientific">Stylonychia lemnae</name>
    <name type="common">Ciliate</name>
    <dbReference type="NCBI Taxonomy" id="5949"/>
    <lineage>
        <taxon>Eukaryota</taxon>
        <taxon>Sar</taxon>
        <taxon>Alveolata</taxon>
        <taxon>Ciliophora</taxon>
        <taxon>Intramacronucleata</taxon>
        <taxon>Spirotrichea</taxon>
        <taxon>Stichotrichia</taxon>
        <taxon>Sporadotrichida</taxon>
        <taxon>Oxytrichidae</taxon>
        <taxon>Stylonychinae</taxon>
        <taxon>Stylonychia</taxon>
    </lineage>
</organism>
<gene>
    <name evidence="2" type="primary">Contig14251.g15176</name>
    <name evidence="2" type="ORF">STYLEM_2063</name>
</gene>
<evidence type="ECO:0000256" key="1">
    <source>
        <dbReference type="SAM" id="MobiDB-lite"/>
    </source>
</evidence>
<dbReference type="OMA" id="DVTCKGQ"/>
<sequence length="399" mass="45376">MQSSNRRKSSSAVDKQQVPQNNDQSGEGQAQEENQFPRHRLAHKNGGIVLIDEGNVIPQAFKELLSKIGKKILKGEFSDLLKTPAPAYMHYPRTYLQGSAKDLSLAPLYFKKAAEATDPIERLKWVVATYIGGHHINVSQMQCRAPLNPILGETVQRVLLTGERYYAEQTSHHPPITSFMLEDPNNLYTFTGYFEMKAWPTGLSSLNGSRTGNQQIKFHDGGQITIKDPIAEISGLTYGDRIHNYIGRGYYIDTVNNIEAEVVYNPKDESEGFFSRFWGSKKSQLTDIIQVRICKVYSDGAKQRLATGFGSWLSHLEFDGQIVWKLDDKYDEWLIPSVDIEDSEQLLPSDSHNRPDLQPLIDRAFEVAEKNKVMMEELQRHDKKLRLASKAFRDKKAKQ</sequence>
<dbReference type="Proteomes" id="UP000039865">
    <property type="component" value="Unassembled WGS sequence"/>
</dbReference>
<dbReference type="InterPro" id="IPR000648">
    <property type="entry name" value="Oxysterol-bd"/>
</dbReference>
<accession>A0A077ZU40</accession>
<name>A0A077ZU40_STYLE</name>
<dbReference type="Gene3D" id="2.40.160.120">
    <property type="match status" value="1"/>
</dbReference>
<dbReference type="AlphaFoldDB" id="A0A077ZU40"/>
<dbReference type="GO" id="GO:0005829">
    <property type="term" value="C:cytosol"/>
    <property type="evidence" value="ECO:0007669"/>
    <property type="project" value="TreeGrafter"/>
</dbReference>
<dbReference type="OrthoDB" id="14833at2759"/>
<dbReference type="PANTHER" id="PTHR10972">
    <property type="entry name" value="OXYSTEROL-BINDING PROTEIN-RELATED"/>
    <property type="match status" value="1"/>
</dbReference>
<dbReference type="EMBL" id="CCKQ01001999">
    <property type="protein sequence ID" value="CDW73094.1"/>
    <property type="molecule type" value="Genomic_DNA"/>
</dbReference>
<dbReference type="Pfam" id="PF01237">
    <property type="entry name" value="Oxysterol_BP"/>
    <property type="match status" value="1"/>
</dbReference>
<feature type="region of interest" description="Disordered" evidence="1">
    <location>
        <begin position="1"/>
        <end position="33"/>
    </location>
</feature>
<reference evidence="2 3" key="1">
    <citation type="submission" date="2014-06" db="EMBL/GenBank/DDBJ databases">
        <authorList>
            <person name="Swart Estienne"/>
        </authorList>
    </citation>
    <scope>NUCLEOTIDE SEQUENCE [LARGE SCALE GENOMIC DNA]</scope>
    <source>
        <strain evidence="2 3">130c</strain>
    </source>
</reference>
<evidence type="ECO:0000313" key="3">
    <source>
        <dbReference type="Proteomes" id="UP000039865"/>
    </source>
</evidence>
<evidence type="ECO:0008006" key="4">
    <source>
        <dbReference type="Google" id="ProtNLM"/>
    </source>
</evidence>
<protein>
    <recommendedName>
        <fullName evidence="4">Oxysterol-binding protein</fullName>
    </recommendedName>
</protein>
<evidence type="ECO:0000313" key="2">
    <source>
        <dbReference type="EMBL" id="CDW73094.1"/>
    </source>
</evidence>
<keyword evidence="3" id="KW-1185">Reference proteome</keyword>
<dbReference type="GO" id="GO:0032934">
    <property type="term" value="F:sterol binding"/>
    <property type="evidence" value="ECO:0007669"/>
    <property type="project" value="TreeGrafter"/>
</dbReference>
<dbReference type="InterPro" id="IPR037239">
    <property type="entry name" value="OSBP_sf"/>
</dbReference>
<dbReference type="GO" id="GO:0016020">
    <property type="term" value="C:membrane"/>
    <property type="evidence" value="ECO:0007669"/>
    <property type="project" value="TreeGrafter"/>
</dbReference>
<proteinExistence type="predicted"/>
<dbReference type="InParanoid" id="A0A077ZU40"/>